<dbReference type="Proteomes" id="UP000199603">
    <property type="component" value="Unassembled WGS sequence"/>
</dbReference>
<dbReference type="Pfam" id="PF05930">
    <property type="entry name" value="Phage_AlpA"/>
    <property type="match status" value="1"/>
</dbReference>
<dbReference type="Gene3D" id="1.10.238.160">
    <property type="match status" value="1"/>
</dbReference>
<accession>A0A1G6RN28</accession>
<gene>
    <name evidence="1" type="ORF">SAMN04488509_1018</name>
</gene>
<dbReference type="RefSeq" id="WP_091237418.1">
    <property type="nucleotide sequence ID" value="NZ_FNAG01000001.1"/>
</dbReference>
<dbReference type="PANTHER" id="PTHR36154">
    <property type="entry name" value="DNA-BINDING TRANSCRIPTIONAL ACTIVATOR ALPA"/>
    <property type="match status" value="1"/>
</dbReference>
<name>A0A1G6RN28_9GAMM</name>
<dbReference type="PANTHER" id="PTHR36154:SF1">
    <property type="entry name" value="DNA-BINDING TRANSCRIPTIONAL ACTIVATOR ALPA"/>
    <property type="match status" value="1"/>
</dbReference>
<dbReference type="OrthoDB" id="5298532at2"/>
<dbReference type="InterPro" id="IPR052931">
    <property type="entry name" value="Prophage_regulatory_activator"/>
</dbReference>
<protein>
    <submittedName>
        <fullName evidence="1">Transcriptional regulator, AlpA family</fullName>
    </submittedName>
</protein>
<keyword evidence="2" id="KW-1185">Reference proteome</keyword>
<organism evidence="1 2">
    <name type="scientific">Aquimonas voraii</name>
    <dbReference type="NCBI Taxonomy" id="265719"/>
    <lineage>
        <taxon>Bacteria</taxon>
        <taxon>Pseudomonadati</taxon>
        <taxon>Pseudomonadota</taxon>
        <taxon>Gammaproteobacteria</taxon>
        <taxon>Lysobacterales</taxon>
        <taxon>Lysobacteraceae</taxon>
        <taxon>Aquimonas</taxon>
    </lineage>
</organism>
<sequence>MEVVPSRPLRIIRLPEVESRVGFRKTAIYAMERAGKFPRRVQLGPNSAGWVESEVESWIADRIAASRSAPRAA</sequence>
<proteinExistence type="predicted"/>
<dbReference type="AlphaFoldDB" id="A0A1G6RN28"/>
<dbReference type="InterPro" id="IPR010260">
    <property type="entry name" value="AlpA"/>
</dbReference>
<dbReference type="EMBL" id="FNAG01000001">
    <property type="protein sequence ID" value="SDD06062.1"/>
    <property type="molecule type" value="Genomic_DNA"/>
</dbReference>
<evidence type="ECO:0000313" key="2">
    <source>
        <dbReference type="Proteomes" id="UP000199603"/>
    </source>
</evidence>
<evidence type="ECO:0000313" key="1">
    <source>
        <dbReference type="EMBL" id="SDD06062.1"/>
    </source>
</evidence>
<dbReference type="STRING" id="265719.SAMN04488509_1018"/>
<reference evidence="1 2" key="1">
    <citation type="submission" date="2016-10" db="EMBL/GenBank/DDBJ databases">
        <authorList>
            <person name="de Groot N.N."/>
        </authorList>
    </citation>
    <scope>NUCLEOTIDE SEQUENCE [LARGE SCALE GENOMIC DNA]</scope>
    <source>
        <strain evidence="1 2">DSM 16957</strain>
    </source>
</reference>